<dbReference type="GO" id="GO:0006631">
    <property type="term" value="P:fatty acid metabolic process"/>
    <property type="evidence" value="ECO:0007669"/>
    <property type="project" value="UniProtKB-KW"/>
</dbReference>
<dbReference type="AlphaFoldDB" id="A0A657Q1T9"/>
<dbReference type="GO" id="GO:0016836">
    <property type="term" value="F:hydro-lyase activity"/>
    <property type="evidence" value="ECO:0007669"/>
    <property type="project" value="TreeGrafter"/>
</dbReference>
<keyword evidence="4" id="KW-0443">Lipid metabolism</keyword>
<dbReference type="InterPro" id="IPR029045">
    <property type="entry name" value="ClpP/crotonase-like_dom_sf"/>
</dbReference>
<evidence type="ECO:0000256" key="6">
    <source>
        <dbReference type="ARBA" id="ARBA00040545"/>
    </source>
</evidence>
<evidence type="ECO:0000256" key="2">
    <source>
        <dbReference type="ARBA" id="ARBA00022832"/>
    </source>
</evidence>
<proteinExistence type="inferred from homology"/>
<dbReference type="Gene3D" id="1.10.12.10">
    <property type="entry name" value="Lyase 2-enoyl-coa Hydratase, Chain A, domain 2"/>
    <property type="match status" value="1"/>
</dbReference>
<dbReference type="CDD" id="cd06558">
    <property type="entry name" value="crotonase-like"/>
    <property type="match status" value="1"/>
</dbReference>
<evidence type="ECO:0000256" key="1">
    <source>
        <dbReference type="ARBA" id="ARBA00005254"/>
    </source>
</evidence>
<protein>
    <recommendedName>
        <fullName evidence="6">Enoyl-CoA hydratase domain-containing protein 3, mitochondrial</fullName>
    </recommendedName>
</protein>
<dbReference type="InterPro" id="IPR052377">
    <property type="entry name" value="Mitochondrial_ECH-domain"/>
</dbReference>
<dbReference type="Proteomes" id="UP000250928">
    <property type="component" value="Unassembled WGS sequence"/>
</dbReference>
<sequence length="265" mass="28632">MSDTHHNTEPLLLREDDAGVTTLTLNRPRQYNALSDELIDELQAALDTLAAEPETRVIVLAGSGKAFCAGHDLKQMRAQPERGYYEALFQRCGRIMTTIMAQPQPVIARVHGIATAAGCQLVAACDLAVAADCATFAVSGINVGLFCSTPGVALARNIGRKRALEMLLTGEFIDAAQAQAEGLINRVVPIDRLDVEIYRLAKAIRDKSPLAIRTGKAMFYRQLEMGAADAYAYAAGVMAGNMLAEDAAEGIDAFLQRRPPEWKGR</sequence>
<comment type="caution">
    <text evidence="7">The sequence shown here is derived from an EMBL/GenBank/DDBJ whole genome shotgun (WGS) entry which is preliminary data.</text>
</comment>
<comment type="function">
    <text evidence="5">May play a role in fatty acid biosynthesis and insulin sensitivity.</text>
</comment>
<dbReference type="SUPFAM" id="SSF52096">
    <property type="entry name" value="ClpP/crotonase"/>
    <property type="match status" value="1"/>
</dbReference>
<gene>
    <name evidence="7" type="ORF">C3L24_13765</name>
</gene>
<dbReference type="InterPro" id="IPR014748">
    <property type="entry name" value="Enoyl-CoA_hydra_C"/>
</dbReference>
<keyword evidence="3" id="KW-0809">Transit peptide</keyword>
<dbReference type="InterPro" id="IPR001753">
    <property type="entry name" value="Enoyl-CoA_hydra/iso"/>
</dbReference>
<reference evidence="7 8" key="1">
    <citation type="submission" date="2018-01" db="EMBL/GenBank/DDBJ databases">
        <title>Novel co-symbiosis in the lucinid bivalve Phacoides pectinatus.</title>
        <authorList>
            <person name="Lim S.J."/>
            <person name="Davis B.G."/>
            <person name="Gill D.E."/>
            <person name="Engel A.S."/>
            <person name="Anderson L.C."/>
            <person name="Campbell B.J."/>
        </authorList>
    </citation>
    <scope>NUCLEOTIDE SEQUENCE [LARGE SCALE GENOMIC DNA]</scope>
    <source>
        <strain evidence="7">N3_P5</strain>
    </source>
</reference>
<keyword evidence="2" id="KW-0276">Fatty acid metabolism</keyword>
<dbReference type="PANTHER" id="PTHR43602:SF1">
    <property type="entry name" value="ENOYL-COA HYDRATASE DOMAIN-CONTAINING PROTEIN 3, MITOCHONDRIAL"/>
    <property type="match status" value="1"/>
</dbReference>
<dbReference type="NCBIfam" id="NF006008">
    <property type="entry name" value="PRK08139.1"/>
    <property type="match status" value="1"/>
</dbReference>
<evidence type="ECO:0000256" key="5">
    <source>
        <dbReference type="ARBA" id="ARBA00037410"/>
    </source>
</evidence>
<dbReference type="Gene3D" id="3.90.226.10">
    <property type="entry name" value="2-enoyl-CoA Hydratase, Chain A, domain 1"/>
    <property type="match status" value="1"/>
</dbReference>
<evidence type="ECO:0000256" key="4">
    <source>
        <dbReference type="ARBA" id="ARBA00023098"/>
    </source>
</evidence>
<organism evidence="7 8">
    <name type="scientific">Candidatus Sedimenticola endophacoides</name>
    <dbReference type="NCBI Taxonomy" id="2548426"/>
    <lineage>
        <taxon>Bacteria</taxon>
        <taxon>Pseudomonadati</taxon>
        <taxon>Pseudomonadota</taxon>
        <taxon>Gammaproteobacteria</taxon>
        <taxon>Chromatiales</taxon>
        <taxon>Sedimenticolaceae</taxon>
        <taxon>Sedimenticola</taxon>
    </lineage>
</organism>
<evidence type="ECO:0000313" key="7">
    <source>
        <dbReference type="EMBL" id="PUD97895.1"/>
    </source>
</evidence>
<dbReference type="PANTHER" id="PTHR43602">
    <property type="match status" value="1"/>
</dbReference>
<name>A0A657Q1T9_9GAMM</name>
<accession>A0A657Q1T9</accession>
<evidence type="ECO:0000256" key="3">
    <source>
        <dbReference type="ARBA" id="ARBA00022946"/>
    </source>
</evidence>
<dbReference type="EMBL" id="PQCO01000337">
    <property type="protein sequence ID" value="PUD97895.1"/>
    <property type="molecule type" value="Genomic_DNA"/>
</dbReference>
<dbReference type="Pfam" id="PF00378">
    <property type="entry name" value="ECH_1"/>
    <property type="match status" value="1"/>
</dbReference>
<comment type="similarity">
    <text evidence="1">Belongs to the enoyl-CoA hydratase/isomerase family.</text>
</comment>
<evidence type="ECO:0000313" key="8">
    <source>
        <dbReference type="Proteomes" id="UP000250928"/>
    </source>
</evidence>